<comment type="subcellular location">
    <subcellularLocation>
        <location evidence="2">Cell membrane</location>
        <topology evidence="2">Multi-pass membrane protein</topology>
    </subcellularLocation>
</comment>
<dbReference type="GO" id="GO:0005886">
    <property type="term" value="C:plasma membrane"/>
    <property type="evidence" value="ECO:0007669"/>
    <property type="project" value="UniProtKB-SubCell"/>
</dbReference>
<dbReference type="Pfam" id="PF14827">
    <property type="entry name" value="dCache_3"/>
    <property type="match status" value="1"/>
</dbReference>
<keyword evidence="23" id="KW-1185">Reference proteome</keyword>
<keyword evidence="13 16" id="KW-0472">Membrane</keyword>
<dbReference type="Pfam" id="PF00072">
    <property type="entry name" value="Response_reg"/>
    <property type="match status" value="1"/>
</dbReference>
<feature type="domain" description="PAS" evidence="19">
    <location>
        <begin position="719"/>
        <end position="789"/>
    </location>
</feature>
<dbReference type="CDD" id="cd17546">
    <property type="entry name" value="REC_hyHK_CKI1_RcsC-like"/>
    <property type="match status" value="1"/>
</dbReference>
<accession>A0A5S5ME99</accession>
<keyword evidence="6" id="KW-0808">Transferase</keyword>
<evidence type="ECO:0000256" key="7">
    <source>
        <dbReference type="ARBA" id="ARBA00022692"/>
    </source>
</evidence>
<evidence type="ECO:0000259" key="21">
    <source>
        <dbReference type="PROSITE" id="PS50894"/>
    </source>
</evidence>
<dbReference type="SMART" id="SM00073">
    <property type="entry name" value="HPT"/>
    <property type="match status" value="1"/>
</dbReference>
<dbReference type="PROSITE" id="PS50110">
    <property type="entry name" value="RESPONSE_REGULATORY"/>
    <property type="match status" value="1"/>
</dbReference>
<protein>
    <recommendedName>
        <fullName evidence="3">histidine kinase</fullName>
        <ecNumber evidence="3">2.7.13.3</ecNumber>
    </recommendedName>
</protein>
<dbReference type="InterPro" id="IPR001610">
    <property type="entry name" value="PAC"/>
</dbReference>
<dbReference type="InterPro" id="IPR029151">
    <property type="entry name" value="Sensor-like_sf"/>
</dbReference>
<dbReference type="InterPro" id="IPR003661">
    <property type="entry name" value="HisK_dim/P_dom"/>
</dbReference>
<comment type="catalytic activity">
    <reaction evidence="1">
        <text>ATP + protein L-histidine = ADP + protein N-phospho-L-histidine.</text>
        <dbReference type="EC" id="2.7.13.3"/>
    </reaction>
</comment>
<feature type="domain" description="Response regulatory" evidence="18">
    <location>
        <begin position="1124"/>
        <end position="1253"/>
    </location>
</feature>
<evidence type="ECO:0000313" key="22">
    <source>
        <dbReference type="EMBL" id="TYT74009.1"/>
    </source>
</evidence>
<dbReference type="Pfam" id="PF02518">
    <property type="entry name" value="HATPase_c"/>
    <property type="match status" value="1"/>
</dbReference>
<proteinExistence type="predicted"/>
<keyword evidence="5 15" id="KW-0597">Phosphoprotein</keyword>
<dbReference type="Pfam" id="PF12860">
    <property type="entry name" value="PAS_7"/>
    <property type="match status" value="1"/>
</dbReference>
<dbReference type="PROSITE" id="PS50109">
    <property type="entry name" value="HIS_KIN"/>
    <property type="match status" value="1"/>
</dbReference>
<feature type="domain" description="HPt" evidence="21">
    <location>
        <begin position="1302"/>
        <end position="1395"/>
    </location>
</feature>
<dbReference type="SUPFAM" id="SSF103190">
    <property type="entry name" value="Sensory domain-like"/>
    <property type="match status" value="1"/>
</dbReference>
<dbReference type="PROSITE" id="PS50112">
    <property type="entry name" value="PAS"/>
    <property type="match status" value="2"/>
</dbReference>
<dbReference type="Gene3D" id="3.40.50.2300">
    <property type="match status" value="1"/>
</dbReference>
<evidence type="ECO:0000259" key="18">
    <source>
        <dbReference type="PROSITE" id="PS50110"/>
    </source>
</evidence>
<dbReference type="PANTHER" id="PTHR45339:SF1">
    <property type="entry name" value="HYBRID SIGNAL TRANSDUCTION HISTIDINE KINASE J"/>
    <property type="match status" value="1"/>
</dbReference>
<feature type="domain" description="PAS" evidence="19">
    <location>
        <begin position="345"/>
        <end position="418"/>
    </location>
</feature>
<dbReference type="SUPFAM" id="SSF52172">
    <property type="entry name" value="CheY-like"/>
    <property type="match status" value="1"/>
</dbReference>
<dbReference type="InterPro" id="IPR029150">
    <property type="entry name" value="dCache_3"/>
</dbReference>
<dbReference type="InterPro" id="IPR035965">
    <property type="entry name" value="PAS-like_dom_sf"/>
</dbReference>
<keyword evidence="10" id="KW-0067">ATP-binding</keyword>
<dbReference type="FunFam" id="3.30.565.10:FF:000010">
    <property type="entry name" value="Sensor histidine kinase RcsC"/>
    <property type="match status" value="1"/>
</dbReference>
<evidence type="ECO:0000256" key="13">
    <source>
        <dbReference type="ARBA" id="ARBA00023136"/>
    </source>
</evidence>
<dbReference type="InterPro" id="IPR036890">
    <property type="entry name" value="HATPase_C_sf"/>
</dbReference>
<gene>
    <name evidence="22" type="ORF">FIM25_12030</name>
</gene>
<dbReference type="Pfam" id="PF13426">
    <property type="entry name" value="PAS_9"/>
    <property type="match status" value="1"/>
</dbReference>
<evidence type="ECO:0000256" key="8">
    <source>
        <dbReference type="ARBA" id="ARBA00022741"/>
    </source>
</evidence>
<feature type="domain" description="Histidine kinase" evidence="17">
    <location>
        <begin position="876"/>
        <end position="1097"/>
    </location>
</feature>
<dbReference type="NCBIfam" id="TIGR00229">
    <property type="entry name" value="sensory_box"/>
    <property type="match status" value="2"/>
</dbReference>
<dbReference type="CDD" id="cd16922">
    <property type="entry name" value="HATPase_EvgS-ArcB-TorS-like"/>
    <property type="match status" value="1"/>
</dbReference>
<dbReference type="FunFam" id="1.10.287.130:FF:000003">
    <property type="entry name" value="Histidine kinase"/>
    <property type="match status" value="1"/>
</dbReference>
<dbReference type="PROSITE" id="PS50894">
    <property type="entry name" value="HPT"/>
    <property type="match status" value="1"/>
</dbReference>
<dbReference type="EC" id="2.7.13.3" evidence="3"/>
<dbReference type="InterPro" id="IPR036641">
    <property type="entry name" value="HPT_dom_sf"/>
</dbReference>
<evidence type="ECO:0000256" key="1">
    <source>
        <dbReference type="ARBA" id="ARBA00000085"/>
    </source>
</evidence>
<reference evidence="22 23" key="1">
    <citation type="submission" date="2019-06" db="EMBL/GenBank/DDBJ databases">
        <title>Desulfobotulus mexicanus sp. nov., a novel sulfate-reducing bacterium isolated from the sediment of an alkaline crater lake in Mexico.</title>
        <authorList>
            <person name="Hirschler-Rea A."/>
        </authorList>
    </citation>
    <scope>NUCLEOTIDE SEQUENCE [LARGE SCALE GENOMIC DNA]</scope>
    <source>
        <strain evidence="22 23">PAR22N</strain>
    </source>
</reference>
<dbReference type="CDD" id="cd00088">
    <property type="entry name" value="HPT"/>
    <property type="match status" value="1"/>
</dbReference>
<dbReference type="InterPro" id="IPR036097">
    <property type="entry name" value="HisK_dim/P_sf"/>
</dbReference>
<dbReference type="RefSeq" id="WP_139449658.1">
    <property type="nucleotide sequence ID" value="NZ_VDMB01000016.1"/>
</dbReference>
<dbReference type="InterPro" id="IPR005467">
    <property type="entry name" value="His_kinase_dom"/>
</dbReference>
<dbReference type="SMART" id="SM00086">
    <property type="entry name" value="PAC"/>
    <property type="match status" value="3"/>
</dbReference>
<comment type="caution">
    <text evidence="22">The sequence shown here is derived from an EMBL/GenBank/DDBJ whole genome shotgun (WGS) entry which is preliminary data.</text>
</comment>
<evidence type="ECO:0000256" key="3">
    <source>
        <dbReference type="ARBA" id="ARBA00012438"/>
    </source>
</evidence>
<organism evidence="22 23">
    <name type="scientific">Desulfobotulus mexicanus</name>
    <dbReference type="NCBI Taxonomy" id="2586642"/>
    <lineage>
        <taxon>Bacteria</taxon>
        <taxon>Pseudomonadati</taxon>
        <taxon>Thermodesulfobacteriota</taxon>
        <taxon>Desulfobacteria</taxon>
        <taxon>Desulfobacterales</taxon>
        <taxon>Desulfobacteraceae</taxon>
        <taxon>Desulfobotulus</taxon>
    </lineage>
</organism>
<dbReference type="Gene3D" id="3.30.565.10">
    <property type="entry name" value="Histidine kinase-like ATPase, C-terminal domain"/>
    <property type="match status" value="1"/>
</dbReference>
<dbReference type="Pfam" id="PF01627">
    <property type="entry name" value="Hpt"/>
    <property type="match status" value="1"/>
</dbReference>
<dbReference type="SMART" id="SM00091">
    <property type="entry name" value="PAS"/>
    <property type="match status" value="3"/>
</dbReference>
<evidence type="ECO:0000256" key="5">
    <source>
        <dbReference type="ARBA" id="ARBA00022553"/>
    </source>
</evidence>
<dbReference type="PRINTS" id="PR00344">
    <property type="entry name" value="BCTRLSENSOR"/>
</dbReference>
<evidence type="ECO:0000256" key="11">
    <source>
        <dbReference type="ARBA" id="ARBA00022989"/>
    </source>
</evidence>
<evidence type="ECO:0000313" key="23">
    <source>
        <dbReference type="Proteomes" id="UP000321899"/>
    </source>
</evidence>
<dbReference type="GO" id="GO:0000155">
    <property type="term" value="F:phosphorelay sensor kinase activity"/>
    <property type="evidence" value="ECO:0007669"/>
    <property type="project" value="InterPro"/>
</dbReference>
<dbReference type="SMART" id="SM00448">
    <property type="entry name" value="REC"/>
    <property type="match status" value="1"/>
</dbReference>
<dbReference type="SUPFAM" id="SSF47384">
    <property type="entry name" value="Homodimeric domain of signal transducing histidine kinase"/>
    <property type="match status" value="1"/>
</dbReference>
<dbReference type="InterPro" id="IPR001789">
    <property type="entry name" value="Sig_transdc_resp-reg_receiver"/>
</dbReference>
<name>A0A5S5ME99_9BACT</name>
<evidence type="ECO:0000256" key="16">
    <source>
        <dbReference type="SAM" id="Phobius"/>
    </source>
</evidence>
<dbReference type="SMART" id="SM00388">
    <property type="entry name" value="HisKA"/>
    <property type="match status" value="1"/>
</dbReference>
<dbReference type="CDD" id="cd00082">
    <property type="entry name" value="HisKA"/>
    <property type="match status" value="1"/>
</dbReference>
<dbReference type="InterPro" id="IPR008207">
    <property type="entry name" value="Sig_transdc_His_kin_Hpt_dom"/>
</dbReference>
<dbReference type="Gene3D" id="1.10.287.130">
    <property type="match status" value="1"/>
</dbReference>
<evidence type="ECO:0000256" key="6">
    <source>
        <dbReference type="ARBA" id="ARBA00022679"/>
    </source>
</evidence>
<dbReference type="PANTHER" id="PTHR45339">
    <property type="entry name" value="HYBRID SIGNAL TRANSDUCTION HISTIDINE KINASE J"/>
    <property type="match status" value="1"/>
</dbReference>
<dbReference type="Pfam" id="PF08447">
    <property type="entry name" value="PAS_3"/>
    <property type="match status" value="1"/>
</dbReference>
<dbReference type="InterPro" id="IPR004358">
    <property type="entry name" value="Sig_transdc_His_kin-like_C"/>
</dbReference>
<evidence type="ECO:0000256" key="4">
    <source>
        <dbReference type="ARBA" id="ARBA00022475"/>
    </source>
</evidence>
<evidence type="ECO:0000256" key="9">
    <source>
        <dbReference type="ARBA" id="ARBA00022777"/>
    </source>
</evidence>
<evidence type="ECO:0000256" key="2">
    <source>
        <dbReference type="ARBA" id="ARBA00004651"/>
    </source>
</evidence>
<evidence type="ECO:0000256" key="15">
    <source>
        <dbReference type="PROSITE-ProRule" id="PRU00169"/>
    </source>
</evidence>
<feature type="domain" description="PAC" evidence="20">
    <location>
        <begin position="792"/>
        <end position="844"/>
    </location>
</feature>
<dbReference type="SUPFAM" id="SSF47226">
    <property type="entry name" value="Histidine-containing phosphotransfer domain, HPT domain"/>
    <property type="match status" value="1"/>
</dbReference>
<dbReference type="InterPro" id="IPR000014">
    <property type="entry name" value="PAS"/>
</dbReference>
<feature type="domain" description="PAC" evidence="20">
    <location>
        <begin position="420"/>
        <end position="472"/>
    </location>
</feature>
<dbReference type="OrthoDB" id="9797097at2"/>
<dbReference type="CDD" id="cd00130">
    <property type="entry name" value="PAS"/>
    <property type="match status" value="2"/>
</dbReference>
<dbReference type="GO" id="GO:0005524">
    <property type="term" value="F:ATP binding"/>
    <property type="evidence" value="ECO:0007669"/>
    <property type="project" value="UniProtKB-KW"/>
</dbReference>
<feature type="modified residue" description="Phosphohistidine" evidence="14">
    <location>
        <position position="1341"/>
    </location>
</feature>
<dbReference type="InterPro" id="IPR011006">
    <property type="entry name" value="CheY-like_superfamily"/>
</dbReference>
<evidence type="ECO:0000256" key="10">
    <source>
        <dbReference type="ARBA" id="ARBA00022840"/>
    </source>
</evidence>
<dbReference type="SMART" id="SM00387">
    <property type="entry name" value="HATPase_c"/>
    <property type="match status" value="1"/>
</dbReference>
<dbReference type="Proteomes" id="UP000321899">
    <property type="component" value="Unassembled WGS sequence"/>
</dbReference>
<dbReference type="Pfam" id="PF00512">
    <property type="entry name" value="HisKA"/>
    <property type="match status" value="1"/>
</dbReference>
<dbReference type="EMBL" id="VDMB01000016">
    <property type="protein sequence ID" value="TYT74009.1"/>
    <property type="molecule type" value="Genomic_DNA"/>
</dbReference>
<dbReference type="InterPro" id="IPR003594">
    <property type="entry name" value="HATPase_dom"/>
</dbReference>
<keyword evidence="9" id="KW-0418">Kinase</keyword>
<feature type="transmembrane region" description="Helical" evidence="16">
    <location>
        <begin position="306"/>
        <end position="328"/>
    </location>
</feature>
<dbReference type="Gene3D" id="3.30.450.20">
    <property type="entry name" value="PAS domain"/>
    <property type="match status" value="5"/>
</dbReference>
<dbReference type="InterPro" id="IPR013655">
    <property type="entry name" value="PAS_fold_3"/>
</dbReference>
<dbReference type="PROSITE" id="PS50113">
    <property type="entry name" value="PAC"/>
    <property type="match status" value="2"/>
</dbReference>
<keyword evidence="7 16" id="KW-0812">Transmembrane</keyword>
<keyword evidence="4" id="KW-1003">Cell membrane</keyword>
<evidence type="ECO:0000259" key="20">
    <source>
        <dbReference type="PROSITE" id="PS50113"/>
    </source>
</evidence>
<evidence type="ECO:0000256" key="14">
    <source>
        <dbReference type="PROSITE-ProRule" id="PRU00110"/>
    </source>
</evidence>
<dbReference type="InterPro" id="IPR000700">
    <property type="entry name" value="PAS-assoc_C"/>
</dbReference>
<evidence type="ECO:0000256" key="12">
    <source>
        <dbReference type="ARBA" id="ARBA00023012"/>
    </source>
</evidence>
<evidence type="ECO:0000259" key="17">
    <source>
        <dbReference type="PROSITE" id="PS50109"/>
    </source>
</evidence>
<keyword evidence="12" id="KW-0902">Two-component regulatory system</keyword>
<dbReference type="SUPFAM" id="SSF55874">
    <property type="entry name" value="ATPase domain of HSP90 chaperone/DNA topoisomerase II/histidine kinase"/>
    <property type="match status" value="1"/>
</dbReference>
<dbReference type="SUPFAM" id="SSF55785">
    <property type="entry name" value="PYP-like sensor domain (PAS domain)"/>
    <property type="match status" value="4"/>
</dbReference>
<feature type="modified residue" description="4-aspartylphosphate" evidence="15">
    <location>
        <position position="1173"/>
    </location>
</feature>
<evidence type="ECO:0000259" key="19">
    <source>
        <dbReference type="PROSITE" id="PS50112"/>
    </source>
</evidence>
<keyword evidence="11 16" id="KW-1133">Transmembrane helix</keyword>
<dbReference type="Gene3D" id="1.20.120.160">
    <property type="entry name" value="HPT domain"/>
    <property type="match status" value="1"/>
</dbReference>
<keyword evidence="8" id="KW-0547">Nucleotide-binding</keyword>
<sequence length="1408" mass="158910">MKKTLMKNLLPAIFFLLFLLVLIGAGLLWQQQNARLNERMAQKATALSGLFHQGLEIQTDGLRAAAQIIAMDKGMQETMKEGNREQLLSDWRETGKILSQNNGISHFYFWNARRESLIRIYNPDKLGGINNRFTALQAERNQKASSGLELGSLGTFTLRVVQPVFSKGELLGYVELGKEIEDLLQALHKENSTTEIAISIFKSELQRDDWERGMELLKREADWERLPHSVLIYASMGRLPDMFDGLANHDQVKGHDHKLVDQEVQSEDRSWRVMALPLHDASGREVGDLLIINDISSIKAAFSKDIIIGAMLTALLLVALLGLLFFMLRRTERMILSQQEALMQSEEKFRHITEGIGDVVWLHSQDNSSILYVNPAYETLWGRSCQSLYEKPQSFMEAVHPLDRKDVFAALEVYILLDHFDMEYRILKPDGTFRWIHKRVFPVRSMEGDLLYHAGIATDITARKLAEQQQEAFHQRLLTVMDAMDALIYIADMESYELLFLNAFGRRAFGDGVGRKCWEVLQSGQSGPCSFCTNSRLLNQDGSASGIHHWEFFNTANDRWYDCRDQAIVWEEGRLVRMEVAMDITERRQAEEEGRKMLSLLDSILNSLEEGILVIDRSGRISRHNKAFLDLWQIPPEIADAGEETLLKHALSQLSDPELFYVKVQHLYKTLEASSFDEIHFKDGRVFERYSQPQWQGSQVIGRVWCFRDITSRKRVEDQLRRLSQAVEQSPASIVITDLEGKIEYVNPAFTRVTGYSFEEARGQNPKILKSPDRSSEEYREMWETISSGKEWRGEFKNLRKNGEIFWEAASITPICNDNGKATNYLGVKEDITERKRAEEALLESNRKLEAAIIQAKALTVQAKAAAHAKGEFLANMSHEIRTPMNGVMGMTGLLLDTELDERQLRYARTIESSARSLLGIINDILDFSKIEAGKLDLEILDFNLENLMDDFSEVMALRANEKGLGWQTSIEPDVPCLLQGDPGRVRQILTNLAGNALKFTEKGEVQIQVCLEKQGRKEVWLRFYVQDTGIGIPEDKIPLLFDKFSQVDASITRRFGGTGLGLAISRQLAELMGGEIGVESLTGKGTTFWFTARFGLLEKEKELRLQTHERRNTLAKLPHFSGRILLVEDNITNQEVALGILGKMGLHTDTAANGLEALELINILPYDLILMDVMMPEMDGLEATRRIRSLETKEDPDKNKIATIPRPGIPIIAMTAGAMQQDRQRCLEAGMDDFIPKPVEPGMLAKVLEKWLGIGKAGIFPALISSIEKTHGRPQEGGMGNPPGAAVVFDRNALLERLMQDRDLLRNVLELSLEVMPQRIGDLKSALDVKDMKNIHLQAHTLKGMAGNISALDFSELAGEMEIAAASGDLKAVEGKMEDLGSAYEKLRRVLEGFLKDQPDAGEKGKS</sequence>